<organism evidence="2 3">
    <name type="scientific">Forsythia ovata</name>
    <dbReference type="NCBI Taxonomy" id="205694"/>
    <lineage>
        <taxon>Eukaryota</taxon>
        <taxon>Viridiplantae</taxon>
        <taxon>Streptophyta</taxon>
        <taxon>Embryophyta</taxon>
        <taxon>Tracheophyta</taxon>
        <taxon>Spermatophyta</taxon>
        <taxon>Magnoliopsida</taxon>
        <taxon>eudicotyledons</taxon>
        <taxon>Gunneridae</taxon>
        <taxon>Pentapetalae</taxon>
        <taxon>asterids</taxon>
        <taxon>lamiids</taxon>
        <taxon>Lamiales</taxon>
        <taxon>Oleaceae</taxon>
        <taxon>Forsythieae</taxon>
        <taxon>Forsythia</taxon>
    </lineage>
</organism>
<accession>A0ABD1TLK1</accession>
<name>A0ABD1TLK1_9LAMI</name>
<evidence type="ECO:0000313" key="3">
    <source>
        <dbReference type="Proteomes" id="UP001604277"/>
    </source>
</evidence>
<reference evidence="3" key="1">
    <citation type="submission" date="2024-07" db="EMBL/GenBank/DDBJ databases">
        <title>Two chromosome-level genome assemblies of Korean endemic species Abeliophyllum distichum and Forsythia ovata (Oleaceae).</title>
        <authorList>
            <person name="Jang H."/>
        </authorList>
    </citation>
    <scope>NUCLEOTIDE SEQUENCE [LARGE SCALE GENOMIC DNA]</scope>
</reference>
<gene>
    <name evidence="2" type="ORF">Fot_27590</name>
</gene>
<feature type="compositionally biased region" description="Polar residues" evidence="1">
    <location>
        <begin position="76"/>
        <end position="93"/>
    </location>
</feature>
<proteinExistence type="predicted"/>
<dbReference type="AlphaFoldDB" id="A0ABD1TLK1"/>
<feature type="compositionally biased region" description="Basic and acidic residues" evidence="1">
    <location>
        <begin position="1"/>
        <end position="23"/>
    </location>
</feature>
<comment type="caution">
    <text evidence="2">The sequence shown here is derived from an EMBL/GenBank/DDBJ whole genome shotgun (WGS) entry which is preliminary data.</text>
</comment>
<feature type="region of interest" description="Disordered" evidence="1">
    <location>
        <begin position="68"/>
        <end position="93"/>
    </location>
</feature>
<evidence type="ECO:0000256" key="1">
    <source>
        <dbReference type="SAM" id="MobiDB-lite"/>
    </source>
</evidence>
<feature type="region of interest" description="Disordered" evidence="1">
    <location>
        <begin position="1"/>
        <end position="26"/>
    </location>
</feature>
<dbReference type="Proteomes" id="UP001604277">
    <property type="component" value="Unassembled WGS sequence"/>
</dbReference>
<keyword evidence="3" id="KW-1185">Reference proteome</keyword>
<dbReference type="EMBL" id="JBFOLJ010000008">
    <property type="protein sequence ID" value="KAL2513619.1"/>
    <property type="molecule type" value="Genomic_DNA"/>
</dbReference>
<sequence>MKGESRMLKNTYGERAESGDHNSRRWRSIDANGDQLHELVNHGIPETMMTDEGNNRCDYGRLTSRLVQVGRPDPHPNSTIISNTGANTYSSPKQRQTPFHLLKLEGTKRLSLSSKSHHVLTSHVKEFGRLFICEIETLRKCD</sequence>
<evidence type="ECO:0000313" key="2">
    <source>
        <dbReference type="EMBL" id="KAL2513619.1"/>
    </source>
</evidence>
<protein>
    <submittedName>
        <fullName evidence="2">Uncharacterized protein</fullName>
    </submittedName>
</protein>